<accession>A0A4Y7QD76</accession>
<name>A0A4Y7QD76_9AGAM</name>
<dbReference type="EMBL" id="ML170165">
    <property type="protein sequence ID" value="TDL25042.1"/>
    <property type="molecule type" value="Genomic_DNA"/>
</dbReference>
<proteinExistence type="predicted"/>
<keyword evidence="2" id="KW-0732">Signal</keyword>
<feature type="chain" id="PRO_5021418970" description="Cupredoxin" evidence="2">
    <location>
        <begin position="19"/>
        <end position="203"/>
    </location>
</feature>
<feature type="signal peptide" evidence="2">
    <location>
        <begin position="1"/>
        <end position="18"/>
    </location>
</feature>
<sequence length="203" mass="20019">MKFSTVLATLAPVAFVAATDYTVSVGDGGLTFNPNQITGAAQGDTINFQFKAKNHTVTQSTFASPCTQNGIDSGFMPVAANATQIPQFSVTVQNASAPLWFFCKQTSHCQQGMVFAVNPTPAKTFAMFQAMAMGQTAAANGTTGGTSAGSSGTGTAAGGAGATGSGSSAAPSATGKSGALPKLSFSSSAALLTVAGLVAGLSL</sequence>
<dbReference type="CDD" id="cd00920">
    <property type="entry name" value="Cupredoxin"/>
    <property type="match status" value="1"/>
</dbReference>
<dbReference type="SUPFAM" id="SSF49503">
    <property type="entry name" value="Cupredoxins"/>
    <property type="match status" value="1"/>
</dbReference>
<dbReference type="InterPro" id="IPR008972">
    <property type="entry name" value="Cupredoxin"/>
</dbReference>
<evidence type="ECO:0000256" key="2">
    <source>
        <dbReference type="SAM" id="SignalP"/>
    </source>
</evidence>
<dbReference type="PANTHER" id="PTHR34883:SF4">
    <property type="entry name" value="CUPREDOXIN"/>
    <property type="match status" value="1"/>
</dbReference>
<dbReference type="Gene3D" id="2.60.40.420">
    <property type="entry name" value="Cupredoxins - blue copper proteins"/>
    <property type="match status" value="1"/>
</dbReference>
<dbReference type="VEuPathDB" id="FungiDB:BD410DRAFT_785805"/>
<evidence type="ECO:0008006" key="5">
    <source>
        <dbReference type="Google" id="ProtNLM"/>
    </source>
</evidence>
<dbReference type="OrthoDB" id="1921208at2759"/>
<dbReference type="Proteomes" id="UP000294933">
    <property type="component" value="Unassembled WGS sequence"/>
</dbReference>
<evidence type="ECO:0000313" key="3">
    <source>
        <dbReference type="EMBL" id="TDL25042.1"/>
    </source>
</evidence>
<gene>
    <name evidence="3" type="ORF">BD410DRAFT_785805</name>
</gene>
<dbReference type="STRING" id="50990.A0A4Y7QD76"/>
<keyword evidence="4" id="KW-1185">Reference proteome</keyword>
<dbReference type="AlphaFoldDB" id="A0A4Y7QD76"/>
<feature type="region of interest" description="Disordered" evidence="1">
    <location>
        <begin position="140"/>
        <end position="173"/>
    </location>
</feature>
<evidence type="ECO:0000256" key="1">
    <source>
        <dbReference type="SAM" id="MobiDB-lite"/>
    </source>
</evidence>
<protein>
    <recommendedName>
        <fullName evidence="5">Cupredoxin</fullName>
    </recommendedName>
</protein>
<feature type="compositionally biased region" description="Gly residues" evidence="1">
    <location>
        <begin position="142"/>
        <end position="164"/>
    </location>
</feature>
<organism evidence="3 4">
    <name type="scientific">Rickenella mellea</name>
    <dbReference type="NCBI Taxonomy" id="50990"/>
    <lineage>
        <taxon>Eukaryota</taxon>
        <taxon>Fungi</taxon>
        <taxon>Dikarya</taxon>
        <taxon>Basidiomycota</taxon>
        <taxon>Agaricomycotina</taxon>
        <taxon>Agaricomycetes</taxon>
        <taxon>Hymenochaetales</taxon>
        <taxon>Rickenellaceae</taxon>
        <taxon>Rickenella</taxon>
    </lineage>
</organism>
<reference evidence="3 4" key="1">
    <citation type="submission" date="2018-06" db="EMBL/GenBank/DDBJ databases">
        <title>A transcriptomic atlas of mushroom development highlights an independent origin of complex multicellularity.</title>
        <authorList>
            <consortium name="DOE Joint Genome Institute"/>
            <person name="Krizsan K."/>
            <person name="Almasi E."/>
            <person name="Merenyi Z."/>
            <person name="Sahu N."/>
            <person name="Viragh M."/>
            <person name="Koszo T."/>
            <person name="Mondo S."/>
            <person name="Kiss B."/>
            <person name="Balint B."/>
            <person name="Kues U."/>
            <person name="Barry K."/>
            <person name="Hegedus J.C."/>
            <person name="Henrissat B."/>
            <person name="Johnson J."/>
            <person name="Lipzen A."/>
            <person name="Ohm R."/>
            <person name="Nagy I."/>
            <person name="Pangilinan J."/>
            <person name="Yan J."/>
            <person name="Xiong Y."/>
            <person name="Grigoriev I.V."/>
            <person name="Hibbett D.S."/>
            <person name="Nagy L.G."/>
        </authorList>
    </citation>
    <scope>NUCLEOTIDE SEQUENCE [LARGE SCALE GENOMIC DNA]</scope>
    <source>
        <strain evidence="3 4">SZMC22713</strain>
    </source>
</reference>
<dbReference type="InterPro" id="IPR052953">
    <property type="entry name" value="Ser-rich/MCO-related"/>
</dbReference>
<dbReference type="PANTHER" id="PTHR34883">
    <property type="entry name" value="SERINE-RICH PROTEIN, PUTATIVE-RELATED-RELATED"/>
    <property type="match status" value="1"/>
</dbReference>
<evidence type="ECO:0000313" key="4">
    <source>
        <dbReference type="Proteomes" id="UP000294933"/>
    </source>
</evidence>